<dbReference type="Proteomes" id="UP000195570">
    <property type="component" value="Unassembled WGS sequence"/>
</dbReference>
<feature type="compositionally biased region" description="Basic and acidic residues" evidence="1">
    <location>
        <begin position="133"/>
        <end position="143"/>
    </location>
</feature>
<reference evidence="2" key="1">
    <citation type="submission" date="2016-09" db="EMBL/GenBank/DDBJ databases">
        <authorList>
            <person name="Hebert L."/>
            <person name="Moumen B."/>
        </authorList>
    </citation>
    <scope>NUCLEOTIDE SEQUENCE [LARGE SCALE GENOMIC DNA]</scope>
    <source>
        <strain evidence="2">OVI</strain>
    </source>
</reference>
<dbReference type="AlphaFoldDB" id="A0A1G4IG64"/>
<keyword evidence="3" id="KW-1185">Reference proteome</keyword>
<evidence type="ECO:0000313" key="2">
    <source>
        <dbReference type="EMBL" id="SCU71384.1"/>
    </source>
</evidence>
<evidence type="ECO:0000256" key="1">
    <source>
        <dbReference type="SAM" id="MobiDB-lite"/>
    </source>
</evidence>
<feature type="region of interest" description="Disordered" evidence="1">
    <location>
        <begin position="345"/>
        <end position="378"/>
    </location>
</feature>
<comment type="caution">
    <text evidence="2">The sequence shown here is derived from an EMBL/GenBank/DDBJ whole genome shotgun (WGS) entry which is preliminary data.</text>
</comment>
<name>A0A1G4IG64_TRYEQ</name>
<feature type="compositionally biased region" description="Polar residues" evidence="1">
    <location>
        <begin position="363"/>
        <end position="376"/>
    </location>
</feature>
<dbReference type="EMBL" id="CZPT02001623">
    <property type="protein sequence ID" value="SCU71384.1"/>
    <property type="molecule type" value="Genomic_DNA"/>
</dbReference>
<gene>
    <name evidence="2" type="ORF">TEOVI_000296500</name>
</gene>
<proteinExistence type="predicted"/>
<sequence>MSGMQAPFQGGVSNIFSTPTAPFSARQLFHIAGRPAESTVSGGGSFTQEDRLMLQLLYQQQQAFQIQLQSMALSLQQLYMAISALPHLNASTTKHDSEDASQSAPVHTALSASVGAPLTAVDAPVTSSSVRGRAGEHREDAVVTERQPSTAQHQGEVSRSCTPPPGDSDVSRQSMMNRSSESAAPWDPSAGSRHSSATRGVRGENPLLSSLRGKLPTPNRSAITSTSVATGHSASMNVSVNQDDPKPTARPTARSSTSSASRLDYGARHVTSSLFSSAPSEEKHHHQRARKRIVPSSRKADASHVTRREEEFIPPHTGTSGSGPVVGSSVTGGVSCGEELQSVKGWNSSRGWNQPDKDEFGETSASVTGYDSQSDGYGSYETRQYLKTVGLI</sequence>
<feature type="compositionally biased region" description="Low complexity" evidence="1">
    <location>
        <begin position="249"/>
        <end position="262"/>
    </location>
</feature>
<feature type="compositionally biased region" description="Polar residues" evidence="1">
    <location>
        <begin position="218"/>
        <end position="242"/>
    </location>
</feature>
<dbReference type="VEuPathDB" id="TriTrypDB:TEOVI_000296500"/>
<organism evidence="2 3">
    <name type="scientific">Trypanosoma equiperdum</name>
    <dbReference type="NCBI Taxonomy" id="5694"/>
    <lineage>
        <taxon>Eukaryota</taxon>
        <taxon>Discoba</taxon>
        <taxon>Euglenozoa</taxon>
        <taxon>Kinetoplastea</taxon>
        <taxon>Metakinetoplastina</taxon>
        <taxon>Trypanosomatida</taxon>
        <taxon>Trypanosomatidae</taxon>
        <taxon>Trypanosoma</taxon>
    </lineage>
</organism>
<feature type="compositionally biased region" description="Basic and acidic residues" evidence="1">
    <location>
        <begin position="298"/>
        <end position="308"/>
    </location>
</feature>
<accession>A0A1G4IG64</accession>
<feature type="compositionally biased region" description="Polar residues" evidence="1">
    <location>
        <begin position="171"/>
        <end position="182"/>
    </location>
</feature>
<feature type="region of interest" description="Disordered" evidence="1">
    <location>
        <begin position="123"/>
        <end position="308"/>
    </location>
</feature>
<protein>
    <submittedName>
        <fullName evidence="2">Uncharacterized protein</fullName>
    </submittedName>
</protein>
<dbReference type="GeneID" id="92376905"/>
<evidence type="ECO:0000313" key="3">
    <source>
        <dbReference type="Proteomes" id="UP000195570"/>
    </source>
</evidence>
<dbReference type="RefSeq" id="XP_067082057.1">
    <property type="nucleotide sequence ID" value="XM_067225956.1"/>
</dbReference>
<feature type="compositionally biased region" description="Polar residues" evidence="1">
    <location>
        <begin position="270"/>
        <end position="279"/>
    </location>
</feature>
<feature type="compositionally biased region" description="Polar residues" evidence="1">
    <location>
        <begin position="146"/>
        <end position="161"/>
    </location>
</feature>